<dbReference type="PANTHER" id="PTHR10039:SF17">
    <property type="entry name" value="FUNGAL STAND N-TERMINAL GOODBYE DOMAIN-CONTAINING PROTEIN-RELATED"/>
    <property type="match status" value="1"/>
</dbReference>
<keyword evidence="1" id="KW-0677">Repeat</keyword>
<organism evidence="4 5">
    <name type="scientific">Aspergillus calidoustus</name>
    <dbReference type="NCBI Taxonomy" id="454130"/>
    <lineage>
        <taxon>Eukaryota</taxon>
        <taxon>Fungi</taxon>
        <taxon>Dikarya</taxon>
        <taxon>Ascomycota</taxon>
        <taxon>Pezizomycotina</taxon>
        <taxon>Eurotiomycetes</taxon>
        <taxon>Eurotiomycetidae</taxon>
        <taxon>Eurotiales</taxon>
        <taxon>Aspergillaceae</taxon>
        <taxon>Aspergillus</taxon>
        <taxon>Aspergillus subgen. Nidulantes</taxon>
    </lineage>
</organism>
<proteinExistence type="predicted"/>
<dbReference type="EMBL" id="CDMC01000006">
    <property type="protein sequence ID" value="CEN60989.1"/>
    <property type="molecule type" value="Genomic_DNA"/>
</dbReference>
<keyword evidence="5" id="KW-1185">Reference proteome</keyword>
<feature type="domain" description="NACHT" evidence="3">
    <location>
        <begin position="282"/>
        <end position="430"/>
    </location>
</feature>
<keyword evidence="2" id="KW-0175">Coiled coil</keyword>
<dbReference type="Proteomes" id="UP000054771">
    <property type="component" value="Unassembled WGS sequence"/>
</dbReference>
<dbReference type="Pfam" id="PF17109">
    <property type="entry name" value="Goodbye"/>
    <property type="match status" value="1"/>
</dbReference>
<dbReference type="OMA" id="SICHWYF"/>
<dbReference type="SUPFAM" id="SSF52540">
    <property type="entry name" value="P-loop containing nucleoside triphosphate hydrolases"/>
    <property type="match status" value="1"/>
</dbReference>
<dbReference type="PROSITE" id="PS50837">
    <property type="entry name" value="NACHT"/>
    <property type="match status" value="1"/>
</dbReference>
<gene>
    <name evidence="4" type="ORF">ASPCAL07659</name>
</gene>
<dbReference type="InterPro" id="IPR056884">
    <property type="entry name" value="NPHP3-like_N"/>
</dbReference>
<reference evidence="5" key="1">
    <citation type="journal article" date="2016" name="Genome Announc.">
        <title>Draft genome sequences of fungus Aspergillus calidoustus.</title>
        <authorList>
            <person name="Horn F."/>
            <person name="Linde J."/>
            <person name="Mattern D.J."/>
            <person name="Walther G."/>
            <person name="Guthke R."/>
            <person name="Scherlach K."/>
            <person name="Martin K."/>
            <person name="Brakhage A.A."/>
            <person name="Petzke L."/>
            <person name="Valiante V."/>
        </authorList>
    </citation>
    <scope>NUCLEOTIDE SEQUENCE [LARGE SCALE GENOMIC DNA]</scope>
    <source>
        <strain evidence="5">SF006504</strain>
    </source>
</reference>
<sequence length="1434" mass="163136">MAMTENSPSDDKLSALWHAACTDYAKETGTPLVAGELPELRGPEDLSRHLENEKDNFQDFRMKRRPLLHAMQTVLAPFETWGGLIAVTSFPPASTIMSAMLLLVRGVRKVSEAFDMITAMFRKLGHFALRLESYRGVPLSEGMKVIIVKVLVNFLRVCAASQKLVTRGSFKARLTQWAKSTFLEDGEVGRLLGELEELTSQEHMMVSAHGLKLTNQALKNTEELLERENRRNDRERLQRVKAALSPVPGSSQIFSSINESRIPGSGAWVEERLRSWWEGSEPILWLHGGPGVGKSFLASKIITELSKGELSAGPAPVVASFFCRNNDVDLRSLNKALRTLAWQVVAQREDFAAHAEEFCLKEDVENSYAVWRKLLLGYLAEVPAQGTCLVIDGIDEAEPEEQEILCSLLEKTFSEEDMSRPPLRVVMLSRDSLRGVLDEHSLAWIDEVEVGNNQNKDDLHGYVAEKLQKTKLFRGSPEFQEEVVKEISREAEGLWEWANLVIKSVLRCRTKEQIRKGIKTMPRGISAMLTQELQRLGRELSVADEMSGGEESEREGATQIDQLNIVLSFVTLAQKPLTVTQIELILEIIFKEEVLNLEDDLRTIYSSLFLLRTDEDAESSSTEGVNVVVLRHSSFYEFFRSSQHSGPVGVNVDQAQVNFLYAFLYALREDRTPTTGSWTDPLQEYAQSFLPTHLKEANPEKAGKLHGKISALLDDLFTKEECRRWFLENMLIRDFTQYCFYATSDVTKLGEFWLDLTDRELVNKRAEMALQWLLPETKQTFQEHAHASKVASDVCPFAVLFSHMAEYWYRLWLEPQRITDGDGSPATIPALLAFYNDMVSEYSKDPGTREHEITLSVRRSRDAPAILAIAELHGHEQTPLWHARVAQGLLLNFHCAEARESFRVALAEQEKTATFDPPSLSVIHRDLSRACTEIGRHVEALEHHEISQSLVADAERSEVVPGDGVSQLLNAARLKYRAKRTQDAVETANEAWDLAIKRDRWWSTDFESFFNIFLELHQPQRLRPVLDRAFEFYEVERTEQYFYKDLADFLFKQLTYITRTTYRLLQYVLTPNDGEHLDRVVAILENIDTLERRREDIPIYKYLMATVLFSKGRVNVGLDGWCQVLIATGDGDFPRWDIKYSQARAAGQLVTVCLEHPAISPCERCPMTLGSDEQTDETCLIISAWLRKQGDIANARDVLRWRVKHCIALLSDDDIGNDEDAFKTLFRTFVADPDSDADREAALYCIKASQERFLGLLTEPMGHQKANEDAAVGVSETWADNNNEGTFDVGDALESKTWKLGDDLSECSSCREGISYIHFWYFCRSCPYTMLCRRCYTELQSADHPSGHLTTCISEHEFCFTGGLIRPSEVVDEGMVPLISAEGERQVIWVEEWKDRLADKWKTDDFEFEGGLSAWCMRVLPEPQRTRWAAFFQT</sequence>
<dbReference type="PANTHER" id="PTHR10039">
    <property type="entry name" value="AMELOGENIN"/>
    <property type="match status" value="1"/>
</dbReference>
<dbReference type="InterPro" id="IPR031350">
    <property type="entry name" value="Goodbye_dom"/>
</dbReference>
<evidence type="ECO:0000259" key="3">
    <source>
        <dbReference type="PROSITE" id="PS50837"/>
    </source>
</evidence>
<dbReference type="InterPro" id="IPR027417">
    <property type="entry name" value="P-loop_NTPase"/>
</dbReference>
<feature type="coiled-coil region" evidence="2">
    <location>
        <begin position="208"/>
        <end position="238"/>
    </location>
</feature>
<name>A0A0U5CPD3_ASPCI</name>
<dbReference type="InterPro" id="IPR007111">
    <property type="entry name" value="NACHT_NTPase"/>
</dbReference>
<dbReference type="OrthoDB" id="448455at2759"/>
<evidence type="ECO:0000256" key="2">
    <source>
        <dbReference type="SAM" id="Coils"/>
    </source>
</evidence>
<protein>
    <submittedName>
        <fullName evidence="4">Putative NACHT domain protein (AFU_orthologue AFUA_4G09460)</fullName>
    </submittedName>
</protein>
<dbReference type="Pfam" id="PF24883">
    <property type="entry name" value="NPHP3_N"/>
    <property type="match status" value="1"/>
</dbReference>
<accession>A0A0U5CPD3</accession>
<evidence type="ECO:0000313" key="5">
    <source>
        <dbReference type="Proteomes" id="UP000054771"/>
    </source>
</evidence>
<evidence type="ECO:0000256" key="1">
    <source>
        <dbReference type="ARBA" id="ARBA00022737"/>
    </source>
</evidence>
<evidence type="ECO:0000313" key="4">
    <source>
        <dbReference type="EMBL" id="CEN60989.1"/>
    </source>
</evidence>
<dbReference type="Gene3D" id="3.40.50.300">
    <property type="entry name" value="P-loop containing nucleotide triphosphate hydrolases"/>
    <property type="match status" value="1"/>
</dbReference>